<dbReference type="PANTHER" id="PTHR21479:SF28">
    <property type="entry name" value="PROTEIN CBG24148"/>
    <property type="match status" value="1"/>
</dbReference>
<comment type="caution">
    <text evidence="2">The sequence shown here is derived from an EMBL/GenBank/DDBJ whole genome shotgun (WGS) entry which is preliminary data.</text>
</comment>
<protein>
    <recommendedName>
        <fullName evidence="4">DOMON domain-containing protein</fullName>
    </recommendedName>
</protein>
<feature type="signal peptide" evidence="1">
    <location>
        <begin position="1"/>
        <end position="20"/>
    </location>
</feature>
<name>A0A2G5SNN9_9PELO</name>
<keyword evidence="3" id="KW-1185">Reference proteome</keyword>
<dbReference type="EMBL" id="PDUG01000006">
    <property type="protein sequence ID" value="PIC16513.1"/>
    <property type="molecule type" value="Genomic_DNA"/>
</dbReference>
<organism evidence="2 3">
    <name type="scientific">Caenorhabditis nigoni</name>
    <dbReference type="NCBI Taxonomy" id="1611254"/>
    <lineage>
        <taxon>Eukaryota</taxon>
        <taxon>Metazoa</taxon>
        <taxon>Ecdysozoa</taxon>
        <taxon>Nematoda</taxon>
        <taxon>Chromadorea</taxon>
        <taxon>Rhabditida</taxon>
        <taxon>Rhabditina</taxon>
        <taxon>Rhabditomorpha</taxon>
        <taxon>Rhabditoidea</taxon>
        <taxon>Rhabditidae</taxon>
        <taxon>Peloderinae</taxon>
        <taxon>Caenorhabditis</taxon>
    </lineage>
</organism>
<dbReference type="Gene3D" id="2.60.40.3330">
    <property type="match status" value="1"/>
</dbReference>
<feature type="chain" id="PRO_5013727701" description="DOMON domain-containing protein" evidence="1">
    <location>
        <begin position="21"/>
        <end position="162"/>
    </location>
</feature>
<reference evidence="3" key="1">
    <citation type="submission" date="2017-10" db="EMBL/GenBank/DDBJ databases">
        <title>Rapid genome shrinkage in a self-fertile nematode reveals novel sperm competition proteins.</title>
        <authorList>
            <person name="Yin D."/>
            <person name="Schwarz E.M."/>
            <person name="Thomas C.G."/>
            <person name="Felde R.L."/>
            <person name="Korf I.F."/>
            <person name="Cutter A.D."/>
            <person name="Schartner C.M."/>
            <person name="Ralston E.J."/>
            <person name="Meyer B.J."/>
            <person name="Haag E.S."/>
        </authorList>
    </citation>
    <scope>NUCLEOTIDE SEQUENCE [LARGE SCALE GENOMIC DNA]</scope>
    <source>
        <strain evidence="3">JU1422</strain>
    </source>
</reference>
<proteinExistence type="predicted"/>
<evidence type="ECO:0008006" key="4">
    <source>
        <dbReference type="Google" id="ProtNLM"/>
    </source>
</evidence>
<accession>A0A2G5SNN9</accession>
<dbReference type="InterPro" id="IPR038479">
    <property type="entry name" value="Transthyretin-like_sf"/>
</dbReference>
<keyword evidence="1" id="KW-0732">Signal</keyword>
<evidence type="ECO:0000313" key="3">
    <source>
        <dbReference type="Proteomes" id="UP000230233"/>
    </source>
</evidence>
<dbReference type="Proteomes" id="UP000230233">
    <property type="component" value="Chromosome X"/>
</dbReference>
<gene>
    <name evidence="2" type="primary">Cnig_chr_X.g23092</name>
    <name evidence="2" type="ORF">B9Z55_023092</name>
</gene>
<evidence type="ECO:0000256" key="1">
    <source>
        <dbReference type="SAM" id="SignalP"/>
    </source>
</evidence>
<sequence>MGKFFVFFLFWTSCLIQVETLTKFRIGGELACAYNKDFQYEVTLFEWDWIDDDKIGFVSSGRGHGSGGFHIEGQDTHDGPRNNYFDMYLQIVHTCNSYENFRQKYNAFIGHFPIKHGVEYIKNYNINITNAGSYMASKRKLINPAAFAKFHDENSGSEFPLK</sequence>
<dbReference type="PANTHER" id="PTHR21479">
    <property type="match status" value="1"/>
</dbReference>
<evidence type="ECO:0000313" key="2">
    <source>
        <dbReference type="EMBL" id="PIC16513.1"/>
    </source>
</evidence>
<dbReference type="AlphaFoldDB" id="A0A2G5SNN9"/>